<feature type="region of interest" description="Disordered" evidence="1">
    <location>
        <begin position="1"/>
        <end position="59"/>
    </location>
</feature>
<evidence type="ECO:0000313" key="3">
    <source>
        <dbReference type="Proteomes" id="UP000217771"/>
    </source>
</evidence>
<gene>
    <name evidence="2" type="ORF">CK498_10830</name>
</gene>
<evidence type="ECO:0000256" key="1">
    <source>
        <dbReference type="SAM" id="MobiDB-lite"/>
    </source>
</evidence>
<name>A0A2A2ETN9_9GAMM</name>
<keyword evidence="3" id="KW-1185">Reference proteome</keyword>
<dbReference type="AlphaFoldDB" id="A0A2A2ETN9"/>
<protein>
    <submittedName>
        <fullName evidence="2">Uncharacterized protein</fullName>
    </submittedName>
</protein>
<comment type="caution">
    <text evidence="2">The sequence shown here is derived from an EMBL/GenBank/DDBJ whole genome shotgun (WGS) entry which is preliminary data.</text>
</comment>
<accession>A0A2A2ETN9</accession>
<feature type="compositionally biased region" description="Basic residues" evidence="1">
    <location>
        <begin position="49"/>
        <end position="59"/>
    </location>
</feature>
<organism evidence="2 3">
    <name type="scientific">Halomonas salipaludis</name>
    <dbReference type="NCBI Taxonomy" id="2032625"/>
    <lineage>
        <taxon>Bacteria</taxon>
        <taxon>Pseudomonadati</taxon>
        <taxon>Pseudomonadota</taxon>
        <taxon>Gammaproteobacteria</taxon>
        <taxon>Oceanospirillales</taxon>
        <taxon>Halomonadaceae</taxon>
        <taxon>Halomonas</taxon>
    </lineage>
</organism>
<evidence type="ECO:0000313" key="2">
    <source>
        <dbReference type="EMBL" id="PAU76496.1"/>
    </source>
</evidence>
<proteinExistence type="predicted"/>
<reference evidence="2 3" key="1">
    <citation type="submission" date="2017-08" db="EMBL/GenBank/DDBJ databases">
        <title>Halomonas alkalisoli sp. nov., isolated from saline alkaline soil.</title>
        <authorList>
            <person name="Wang D."/>
            <person name="Zhang G."/>
        </authorList>
    </citation>
    <scope>NUCLEOTIDE SEQUENCE [LARGE SCALE GENOMIC DNA]</scope>
    <source>
        <strain evidence="2 3">WRN001</strain>
    </source>
</reference>
<sequence>MKQSATQEADMANNERPPLSDDEIESLVQLANGNALSRQRRRDREAARRRQQRRRGRDE</sequence>
<dbReference type="Proteomes" id="UP000217771">
    <property type="component" value="Unassembled WGS sequence"/>
</dbReference>
<dbReference type="EMBL" id="NSKB01000004">
    <property type="protein sequence ID" value="PAU76496.1"/>
    <property type="molecule type" value="Genomic_DNA"/>
</dbReference>